<evidence type="ECO:0000313" key="2">
    <source>
        <dbReference type="EMBL" id="KAE8981718.1"/>
    </source>
</evidence>
<organism evidence="2 3">
    <name type="scientific">Phytophthora rubi</name>
    <dbReference type="NCBI Taxonomy" id="129364"/>
    <lineage>
        <taxon>Eukaryota</taxon>
        <taxon>Sar</taxon>
        <taxon>Stramenopiles</taxon>
        <taxon>Oomycota</taxon>
        <taxon>Peronosporomycetes</taxon>
        <taxon>Peronosporales</taxon>
        <taxon>Peronosporaceae</taxon>
        <taxon>Phytophthora</taxon>
    </lineage>
</organism>
<dbReference type="EMBL" id="QXFU01002769">
    <property type="protein sequence ID" value="KAE8981718.1"/>
    <property type="molecule type" value="Genomic_DNA"/>
</dbReference>
<reference evidence="2 3" key="1">
    <citation type="submission" date="2018-09" db="EMBL/GenBank/DDBJ databases">
        <title>Genomic investigation of the strawberry pathogen Phytophthora fragariae indicates pathogenicity is determined by transcriptional variation in three key races.</title>
        <authorList>
            <person name="Adams T.M."/>
            <person name="Armitage A.D."/>
            <person name="Sobczyk M.K."/>
            <person name="Bates H.J."/>
            <person name="Dunwell J.M."/>
            <person name="Nellist C.F."/>
            <person name="Harrison R.J."/>
        </authorList>
    </citation>
    <scope>NUCLEOTIDE SEQUENCE [LARGE SCALE GENOMIC DNA]</scope>
    <source>
        <strain evidence="2 3">SCRP324</strain>
    </source>
</reference>
<dbReference type="OrthoDB" id="10405384at2759"/>
<dbReference type="AlphaFoldDB" id="A0A6A3IM14"/>
<comment type="caution">
    <text evidence="2">The sequence shown here is derived from an EMBL/GenBank/DDBJ whole genome shotgun (WGS) entry which is preliminary data.</text>
</comment>
<feature type="region of interest" description="Disordered" evidence="1">
    <location>
        <begin position="97"/>
        <end position="128"/>
    </location>
</feature>
<gene>
    <name evidence="2" type="ORF">PR002_g23736</name>
</gene>
<protein>
    <recommendedName>
        <fullName evidence="4">CCHC-type domain-containing protein</fullName>
    </recommendedName>
</protein>
<name>A0A6A3IM14_9STRA</name>
<proteinExistence type="predicted"/>
<feature type="compositionally biased region" description="Low complexity" evidence="1">
    <location>
        <begin position="109"/>
        <end position="128"/>
    </location>
</feature>
<evidence type="ECO:0000313" key="3">
    <source>
        <dbReference type="Proteomes" id="UP000435112"/>
    </source>
</evidence>
<evidence type="ECO:0000256" key="1">
    <source>
        <dbReference type="SAM" id="MobiDB-lite"/>
    </source>
</evidence>
<sequence length="128" mass="13271">MRRQLARRTTSRRTTATVVAGAIEDPAAPVADKAPAVAVVQDAEVDAALMGHPAATSPLPGGYKSIAQRKAETSCGHYGEAGHWWRECRIRLAEETKMEQGNAASSNQAAGPTAVPAAAPASGNAPRQ</sequence>
<accession>A0A6A3IM14</accession>
<dbReference type="Proteomes" id="UP000435112">
    <property type="component" value="Unassembled WGS sequence"/>
</dbReference>
<evidence type="ECO:0008006" key="4">
    <source>
        <dbReference type="Google" id="ProtNLM"/>
    </source>
</evidence>